<organism evidence="2 3">
    <name type="scientific">Streptococcus ratti</name>
    <dbReference type="NCBI Taxonomy" id="1341"/>
    <lineage>
        <taxon>Bacteria</taxon>
        <taxon>Bacillati</taxon>
        <taxon>Bacillota</taxon>
        <taxon>Bacilli</taxon>
        <taxon>Lactobacillales</taxon>
        <taxon>Streptococcaceae</taxon>
        <taxon>Streptococcus</taxon>
    </lineage>
</organism>
<reference evidence="2 3" key="1">
    <citation type="submission" date="2020-04" db="EMBL/GenBank/DDBJ databases">
        <title>MicrobeNet Type strains.</title>
        <authorList>
            <person name="Nicholson A.C."/>
        </authorList>
    </citation>
    <scope>NUCLEOTIDE SEQUENCE [LARGE SCALE GENOMIC DNA]</scope>
    <source>
        <strain evidence="2 3">DSM 22768</strain>
    </source>
</reference>
<dbReference type="Gene3D" id="1.10.1760.20">
    <property type="match status" value="1"/>
</dbReference>
<keyword evidence="1" id="KW-0472">Membrane</keyword>
<dbReference type="GO" id="GO:0005886">
    <property type="term" value="C:plasma membrane"/>
    <property type="evidence" value="ECO:0007669"/>
    <property type="project" value="InterPro"/>
</dbReference>
<dbReference type="EMBL" id="JABASA010000011">
    <property type="protein sequence ID" value="NMD49284.1"/>
    <property type="molecule type" value="Genomic_DNA"/>
</dbReference>
<dbReference type="Proteomes" id="UP000532121">
    <property type="component" value="Unassembled WGS sequence"/>
</dbReference>
<dbReference type="NCBIfam" id="TIGR02357">
    <property type="entry name" value="ECF_ThiT_YuaJ"/>
    <property type="match status" value="1"/>
</dbReference>
<protein>
    <submittedName>
        <fullName evidence="2">Energy-coupled thiamine transporter ThiT</fullName>
    </submittedName>
</protein>
<dbReference type="AlphaFoldDB" id="A0A7X9QH14"/>
<dbReference type="InterPro" id="IPR012651">
    <property type="entry name" value="Thia_Transptr_ThiT"/>
</dbReference>
<dbReference type="Pfam" id="PF09515">
    <property type="entry name" value="Thia_YuaJ"/>
    <property type="match status" value="1"/>
</dbReference>
<keyword evidence="1" id="KW-0812">Transmembrane</keyword>
<evidence type="ECO:0000313" key="2">
    <source>
        <dbReference type="EMBL" id="NMD49284.1"/>
    </source>
</evidence>
<comment type="caution">
    <text evidence="2">The sequence shown here is derived from an EMBL/GenBank/DDBJ whole genome shotgun (WGS) entry which is preliminary data.</text>
</comment>
<feature type="transmembrane region" description="Helical" evidence="1">
    <location>
        <begin position="78"/>
        <end position="98"/>
    </location>
</feature>
<proteinExistence type="predicted"/>
<feature type="transmembrane region" description="Helical" evidence="1">
    <location>
        <begin position="149"/>
        <end position="174"/>
    </location>
</feature>
<dbReference type="RefSeq" id="WP_003087511.1">
    <property type="nucleotide sequence ID" value="NZ_CP043405.1"/>
</dbReference>
<sequence length="189" mass="20877">MSKNSVILVEAALTAALAMVLSLLPDFASWFTPSFGAIPLIIFSLRRGAKYGILSGLLWGLLHFLLAKVYYLSFSQVILEYILAFLCMGFAGFMQNPLQQALKKGHKSKALSYAIIGAFAATFTRYVCHYIAGFIFWGSYAPKGMSPFWYSFTVNGSAGLFTFLVVILVLLVLVPSQPKFFLPKTKTKS</sequence>
<dbReference type="GO" id="GO:0015234">
    <property type="term" value="F:thiamine transmembrane transporter activity"/>
    <property type="evidence" value="ECO:0007669"/>
    <property type="project" value="InterPro"/>
</dbReference>
<gene>
    <name evidence="2" type="primary">thiT</name>
    <name evidence="2" type="ORF">HHO37_06305</name>
</gene>
<name>A0A7X9QH14_STRRT</name>
<feature type="transmembrane region" description="Helical" evidence="1">
    <location>
        <begin position="110"/>
        <end position="137"/>
    </location>
</feature>
<accession>A0A7X9QH14</accession>
<feature type="transmembrane region" description="Helical" evidence="1">
    <location>
        <begin position="52"/>
        <end position="72"/>
    </location>
</feature>
<evidence type="ECO:0000256" key="1">
    <source>
        <dbReference type="SAM" id="Phobius"/>
    </source>
</evidence>
<keyword evidence="1" id="KW-1133">Transmembrane helix</keyword>
<evidence type="ECO:0000313" key="3">
    <source>
        <dbReference type="Proteomes" id="UP000532121"/>
    </source>
</evidence>
<feature type="transmembrane region" description="Helical" evidence="1">
    <location>
        <begin position="28"/>
        <end position="45"/>
    </location>
</feature>